<gene>
    <name evidence="7" type="ORF">B7R25_02920</name>
</gene>
<dbReference type="GO" id="GO:0005886">
    <property type="term" value="C:plasma membrane"/>
    <property type="evidence" value="ECO:0007669"/>
    <property type="project" value="UniProtKB-SubCell"/>
</dbReference>
<dbReference type="InterPro" id="IPR019108">
    <property type="entry name" value="Caa3_assmbl_CtaG-rel"/>
</dbReference>
<evidence type="ECO:0000313" key="8">
    <source>
        <dbReference type="Proteomes" id="UP000257080"/>
    </source>
</evidence>
<evidence type="ECO:0000256" key="2">
    <source>
        <dbReference type="ARBA" id="ARBA00022475"/>
    </source>
</evidence>
<keyword evidence="5 6" id="KW-0472">Membrane</keyword>
<feature type="transmembrane region" description="Helical" evidence="6">
    <location>
        <begin position="29"/>
        <end position="50"/>
    </location>
</feature>
<dbReference type="Proteomes" id="UP000257080">
    <property type="component" value="Unassembled WGS sequence"/>
</dbReference>
<dbReference type="RefSeq" id="WP_116417490.1">
    <property type="nucleotide sequence ID" value="NZ_NBXC01000008.1"/>
</dbReference>
<sequence>MIVIAAGLYGAGILSLRRRGLHWSLKRTAGFYLLGLGSFAVIEFGFLGVYSQELRFAFTTRIALLLFAVPALVATGKPVALAREALSTSPRGAALLERVIESRVIGVMGNAVFGPVFALVAFSVFLTPIAGSLRGSTVAQDVITVVVPLVGLVLVLPLTELVVVRTSLFIVAEFMLAFVELVVDAIPGILLRLNDQILDHAAPFVGATPVWFPSPLRDQQLSGDLLWFIAEIADIPILILLFVRWSKHDRTEAKSLDDLTDDEMAALTKAHLDSFTQRPPD</sequence>
<accession>A0A3E0WEP9</accession>
<feature type="transmembrane region" description="Helical" evidence="6">
    <location>
        <begin position="104"/>
        <end position="126"/>
    </location>
</feature>
<keyword evidence="2" id="KW-1003">Cell membrane</keyword>
<protein>
    <submittedName>
        <fullName evidence="7">Cytochrome C oxidase assembly protein</fullName>
    </submittedName>
</protein>
<evidence type="ECO:0000256" key="6">
    <source>
        <dbReference type="SAM" id="Phobius"/>
    </source>
</evidence>
<keyword evidence="4 6" id="KW-1133">Transmembrane helix</keyword>
<feature type="transmembrane region" description="Helical" evidence="6">
    <location>
        <begin position="62"/>
        <end position="83"/>
    </location>
</feature>
<evidence type="ECO:0000256" key="1">
    <source>
        <dbReference type="ARBA" id="ARBA00004651"/>
    </source>
</evidence>
<feature type="transmembrane region" description="Helical" evidence="6">
    <location>
        <begin position="225"/>
        <end position="245"/>
    </location>
</feature>
<dbReference type="EMBL" id="NBXE01000008">
    <property type="protein sequence ID" value="RFA28691.1"/>
    <property type="molecule type" value="Genomic_DNA"/>
</dbReference>
<comment type="caution">
    <text evidence="7">The sequence shown here is derived from an EMBL/GenBank/DDBJ whole genome shotgun (WGS) entry which is preliminary data.</text>
</comment>
<evidence type="ECO:0000256" key="4">
    <source>
        <dbReference type="ARBA" id="ARBA00022989"/>
    </source>
</evidence>
<proteinExistence type="predicted"/>
<dbReference type="Pfam" id="PF09678">
    <property type="entry name" value="Caa3_CtaG"/>
    <property type="match status" value="1"/>
</dbReference>
<comment type="subcellular location">
    <subcellularLocation>
        <location evidence="1">Cell membrane</location>
        <topology evidence="1">Multi-pass membrane protein</topology>
    </subcellularLocation>
</comment>
<keyword evidence="3 6" id="KW-0812">Transmembrane</keyword>
<dbReference type="OrthoDB" id="5241646at2"/>
<dbReference type="AlphaFoldDB" id="A0A3E0WEP9"/>
<feature type="transmembrane region" description="Helical" evidence="6">
    <location>
        <begin position="138"/>
        <end position="156"/>
    </location>
</feature>
<feature type="transmembrane region" description="Helical" evidence="6">
    <location>
        <begin position="168"/>
        <end position="190"/>
    </location>
</feature>
<reference evidence="7 8" key="1">
    <citation type="submission" date="2017-04" db="EMBL/GenBank/DDBJ databases">
        <title>Comparative genome analysis of Subtercola boreus.</title>
        <authorList>
            <person name="Cho Y.-J."/>
            <person name="Cho A."/>
            <person name="Kim O.-S."/>
            <person name="Lee J.-I."/>
        </authorList>
    </citation>
    <scope>NUCLEOTIDE SEQUENCE [LARGE SCALE GENOMIC DNA]</scope>
    <source>
        <strain evidence="7 8">P28004</strain>
    </source>
</reference>
<evidence type="ECO:0000256" key="5">
    <source>
        <dbReference type="ARBA" id="ARBA00023136"/>
    </source>
</evidence>
<evidence type="ECO:0000313" key="7">
    <source>
        <dbReference type="EMBL" id="RFA28691.1"/>
    </source>
</evidence>
<organism evidence="7 8">
    <name type="scientific">Subtercola boreus</name>
    <dbReference type="NCBI Taxonomy" id="120213"/>
    <lineage>
        <taxon>Bacteria</taxon>
        <taxon>Bacillati</taxon>
        <taxon>Actinomycetota</taxon>
        <taxon>Actinomycetes</taxon>
        <taxon>Micrococcales</taxon>
        <taxon>Microbacteriaceae</taxon>
        <taxon>Subtercola</taxon>
    </lineage>
</organism>
<name>A0A3E0WEP9_9MICO</name>
<evidence type="ECO:0000256" key="3">
    <source>
        <dbReference type="ARBA" id="ARBA00022692"/>
    </source>
</evidence>